<feature type="region of interest" description="Disordered" evidence="1">
    <location>
        <begin position="12"/>
        <end position="33"/>
    </location>
</feature>
<accession>A0A077RBE8</accession>
<sequence length="962" mass="102930">MAAGLFTSLFAATSTSSEPSSAQQGDAQHALTKRDVKLRRRLESHDPDQLMINAECSQTNSGASFANGMSYKQARQVADENMQLSSPPSSPPPTVPVTPQDALASPASPQATKMEPSTSGSAKLAMSDSPSSTPATHRDASKGRTTSTSTATAQRPSRRRMMPARLSQVSSLLAGSMLEEELLLLDPASSPSASTFPSYASGSNSTSTAPGPALFKGRNGAHPSQCTPPFTSSSVIVLTSDKQLLARAIFPDAPLSREASSSTDVQDKTRKNEAPLSSATSATPTKASEIAGVLKRPMSVPALSSLVSTLAIKRQQLIETPDFKPRDDTLYMPKTRGLRSEAAEDTSDSAYERRHRKPETAEKRQRKAEVDRLSRDRQKLLSRIEQLKTAEARLLQPIVVARDQVRAEASDVADQDTKPTETEAKPLHERVEDVRKELLADAYETLKRYDLLLSTSNDVKTASPGPSALSSKSETGWNKPGASSADDPAARSQSPRLKIRIKGGRATWETAESASPTPRQSPAPTDQPEVSRRVSSRQPKQRVESLPTPLTAAAVAAVDDRRKRRRRSDSHGVQESPSKRQSPAVHDQETPTTGRSDAGALSAESRPRRRGSPEVGGSYKAKSQSKHDGKASSERSSGRPKRAAAAAAAVASARQRQYAERSLSDFEYDDEDEVAEVDSAFEADAPSDSAEHPSSTRLTSHTLRRSSVKGRNSRSPSVSSSSSSISSIASSLGYMYPTIPETGSLKVSTSLAEIQATNPEAASSPVLHSEPHADPEELASRGDGARKRLKVVLSRSPSVASLGGDVKKRLAEALDSEDSAQDEEKREKGRAFGGALTESEAESILAAFLGTTPLGKNRTSALPKPTKSPVKASSAASSSTASKPSSVLVSASKSKTAQNSAIHSKRRSTRRDTTQSFGEKLPDLMTKTAPFDYTVMSYFRSIDRPGERVMSSERDEDEAEAE</sequence>
<name>A0A077RBE8_9BASI</name>
<feature type="region of interest" description="Disordered" evidence="1">
    <location>
        <begin position="852"/>
        <end position="924"/>
    </location>
</feature>
<feature type="compositionally biased region" description="Basic and acidic residues" evidence="1">
    <location>
        <begin position="769"/>
        <end position="785"/>
    </location>
</feature>
<feature type="region of interest" description="Disordered" evidence="1">
    <location>
        <begin position="756"/>
        <end position="785"/>
    </location>
</feature>
<feature type="compositionally biased region" description="Low complexity" evidence="1">
    <location>
        <begin position="12"/>
        <end position="22"/>
    </location>
</feature>
<dbReference type="Gene3D" id="6.10.250.3170">
    <property type="match status" value="1"/>
</dbReference>
<feature type="region of interest" description="Disordered" evidence="1">
    <location>
        <begin position="323"/>
        <end position="371"/>
    </location>
</feature>
<evidence type="ECO:0000256" key="2">
    <source>
        <dbReference type="SAM" id="SignalP"/>
    </source>
</evidence>
<feature type="compositionally biased region" description="Basic residues" evidence="1">
    <location>
        <begin position="702"/>
        <end position="712"/>
    </location>
</feature>
<feature type="region of interest" description="Disordered" evidence="1">
    <location>
        <begin position="189"/>
        <end position="214"/>
    </location>
</feature>
<feature type="compositionally biased region" description="Polar residues" evidence="1">
    <location>
        <begin position="571"/>
        <end position="581"/>
    </location>
</feature>
<feature type="compositionally biased region" description="Polar residues" evidence="1">
    <location>
        <begin position="692"/>
        <end position="701"/>
    </location>
</feature>
<proteinExistence type="predicted"/>
<feature type="region of interest" description="Disordered" evidence="1">
    <location>
        <begin position="813"/>
        <end position="836"/>
    </location>
</feature>
<evidence type="ECO:0008006" key="4">
    <source>
        <dbReference type="Google" id="ProtNLM"/>
    </source>
</evidence>
<feature type="compositionally biased region" description="Low complexity" evidence="1">
    <location>
        <begin position="144"/>
        <end position="155"/>
    </location>
</feature>
<feature type="chain" id="PRO_5001722923" description="Proteophosphoglycan ppg4" evidence="2">
    <location>
        <begin position="18"/>
        <end position="962"/>
    </location>
</feature>
<feature type="compositionally biased region" description="Polar residues" evidence="1">
    <location>
        <begin position="510"/>
        <end position="524"/>
    </location>
</feature>
<feature type="compositionally biased region" description="Acidic residues" evidence="1">
    <location>
        <begin position="666"/>
        <end position="681"/>
    </location>
</feature>
<feature type="compositionally biased region" description="Low complexity" evidence="1">
    <location>
        <begin position="274"/>
        <end position="286"/>
    </location>
</feature>
<feature type="region of interest" description="Disordered" evidence="1">
    <location>
        <begin position="457"/>
        <end position="725"/>
    </location>
</feature>
<feature type="region of interest" description="Disordered" evidence="1">
    <location>
        <begin position="60"/>
        <end position="163"/>
    </location>
</feature>
<reference evidence="3" key="1">
    <citation type="journal article" date="2014" name="Genome Biol. Evol.">
        <title>Gene Loss Rather Than Gene Gain Is Associated with a Host Jump from Monocots to Dicots in the Smut Fungus Melanopsichium pennsylvanicum.</title>
        <authorList>
            <person name="Sharma R."/>
            <person name="Mishra B."/>
            <person name="Runge F."/>
            <person name="Thines M."/>
        </authorList>
    </citation>
    <scope>NUCLEOTIDE SEQUENCE</scope>
    <source>
        <strain evidence="3">4</strain>
    </source>
</reference>
<evidence type="ECO:0000256" key="1">
    <source>
        <dbReference type="SAM" id="MobiDB-lite"/>
    </source>
</evidence>
<keyword evidence="2" id="KW-0732">Signal</keyword>
<feature type="compositionally biased region" description="Low complexity" evidence="1">
    <location>
        <begin position="713"/>
        <end position="725"/>
    </location>
</feature>
<feature type="compositionally biased region" description="Basic and acidic residues" evidence="1">
    <location>
        <begin position="625"/>
        <end position="637"/>
    </location>
</feature>
<feature type="compositionally biased region" description="Basic and acidic residues" evidence="1">
    <location>
        <begin position="358"/>
        <end position="371"/>
    </location>
</feature>
<feature type="compositionally biased region" description="Basic and acidic residues" evidence="1">
    <location>
        <begin position="942"/>
        <end position="953"/>
    </location>
</feature>
<feature type="compositionally biased region" description="Polar residues" evidence="1">
    <location>
        <begin position="888"/>
        <end position="902"/>
    </location>
</feature>
<feature type="compositionally biased region" description="Low complexity" evidence="1">
    <location>
        <begin position="189"/>
        <end position="201"/>
    </location>
</feature>
<feature type="compositionally biased region" description="Low complexity" evidence="1">
    <location>
        <begin position="863"/>
        <end position="887"/>
    </location>
</feature>
<feature type="region of interest" description="Disordered" evidence="1">
    <location>
        <begin position="255"/>
        <end position="286"/>
    </location>
</feature>
<dbReference type="AlphaFoldDB" id="A0A077RBE8"/>
<dbReference type="EMBL" id="HG529697">
    <property type="protein sequence ID" value="CDI56662.1"/>
    <property type="molecule type" value="Genomic_DNA"/>
</dbReference>
<protein>
    <recommendedName>
        <fullName evidence="4">Proteophosphoglycan ppg4</fullName>
    </recommendedName>
</protein>
<feature type="signal peptide" evidence="2">
    <location>
        <begin position="1"/>
        <end position="17"/>
    </location>
</feature>
<organism evidence="3">
    <name type="scientific">Melanopsichium pennsylvanicum 4</name>
    <dbReference type="NCBI Taxonomy" id="1398559"/>
    <lineage>
        <taxon>Eukaryota</taxon>
        <taxon>Fungi</taxon>
        <taxon>Dikarya</taxon>
        <taxon>Basidiomycota</taxon>
        <taxon>Ustilaginomycotina</taxon>
        <taxon>Ustilaginomycetes</taxon>
        <taxon>Ustilaginales</taxon>
        <taxon>Ustilaginaceae</taxon>
        <taxon>Melanopsichium</taxon>
    </lineage>
</organism>
<evidence type="ECO:0000313" key="3">
    <source>
        <dbReference type="EMBL" id="CDI56662.1"/>
    </source>
</evidence>
<feature type="compositionally biased region" description="Low complexity" evidence="1">
    <location>
        <begin position="643"/>
        <end position="653"/>
    </location>
</feature>
<feature type="compositionally biased region" description="Polar residues" evidence="1">
    <location>
        <begin position="107"/>
        <end position="121"/>
    </location>
</feature>
<feature type="region of interest" description="Disordered" evidence="1">
    <location>
        <begin position="407"/>
        <end position="429"/>
    </location>
</feature>
<feature type="region of interest" description="Disordered" evidence="1">
    <location>
        <begin position="942"/>
        <end position="962"/>
    </location>
</feature>